<evidence type="ECO:0000313" key="2">
    <source>
        <dbReference type="Proteomes" id="UP000282574"/>
    </source>
</evidence>
<name>A0AB37UTE7_9CYAN</name>
<protein>
    <submittedName>
        <fullName evidence="1">Transcriptional regulator</fullName>
    </submittedName>
</protein>
<gene>
    <name evidence="1" type="ORF">DSM107010_00680</name>
</gene>
<accession>A0AB37UTE7</accession>
<dbReference type="EMBL" id="RSCK01000001">
    <property type="protein sequence ID" value="RUT14522.1"/>
    <property type="molecule type" value="Genomic_DNA"/>
</dbReference>
<organism evidence="1 2">
    <name type="scientific">Chroococcidiopsis cubana SAG 39.79</name>
    <dbReference type="NCBI Taxonomy" id="388085"/>
    <lineage>
        <taxon>Bacteria</taxon>
        <taxon>Bacillati</taxon>
        <taxon>Cyanobacteriota</taxon>
        <taxon>Cyanophyceae</taxon>
        <taxon>Chroococcidiopsidales</taxon>
        <taxon>Chroococcidiopsidaceae</taxon>
        <taxon>Chroococcidiopsis</taxon>
    </lineage>
</organism>
<sequence length="208" mass="24092">MSKTKLEQALELVNSRGVVAPKDFESRNIPVSYLQRLEQQGILMRSNRGVYTSMKYSVTEKHSLVEVCKRVPNGVICLLSALQFHSLTTQWPWQVWLAIQNKAHRPKIDYPPVQIVYMSGEAFTVGVETHEFEGVTVRVTSAAKTVVDCFKFRHKVGQDVAMEAIRDYLQQRRYLNEKWGPRSELHYYAKICRVENVMKPYLKAFSFC</sequence>
<keyword evidence="2" id="KW-1185">Reference proteome</keyword>
<reference evidence="1 2" key="1">
    <citation type="journal article" date="2019" name="Genome Biol. Evol.">
        <title>Day and night: Metabolic profiles and evolutionary relationships of six axenic non-marine cyanobacteria.</title>
        <authorList>
            <person name="Will S.E."/>
            <person name="Henke P."/>
            <person name="Boedeker C."/>
            <person name="Huang S."/>
            <person name="Brinkmann H."/>
            <person name="Rohde M."/>
            <person name="Jarek M."/>
            <person name="Friedl T."/>
            <person name="Seufert S."/>
            <person name="Schumacher M."/>
            <person name="Overmann J."/>
            <person name="Neumann-Schaal M."/>
            <person name="Petersen J."/>
        </authorList>
    </citation>
    <scope>NUCLEOTIDE SEQUENCE [LARGE SCALE GENOMIC DNA]</scope>
    <source>
        <strain evidence="1 2">SAG 39.79</strain>
    </source>
</reference>
<comment type="caution">
    <text evidence="1">The sequence shown here is derived from an EMBL/GenBank/DDBJ whole genome shotgun (WGS) entry which is preliminary data.</text>
</comment>
<dbReference type="Proteomes" id="UP000282574">
    <property type="component" value="Unassembled WGS sequence"/>
</dbReference>
<dbReference type="AlphaFoldDB" id="A0AB37UTE7"/>
<evidence type="ECO:0000313" key="1">
    <source>
        <dbReference type="EMBL" id="RUT14522.1"/>
    </source>
</evidence>
<proteinExistence type="predicted"/>
<dbReference type="RefSeq" id="WP_106165856.1">
    <property type="nucleotide sequence ID" value="NZ_JAVKZF010000005.1"/>
</dbReference>